<dbReference type="EMBL" id="JBFXLR010000007">
    <property type="protein sequence ID" value="KAL2856789.1"/>
    <property type="molecule type" value="Genomic_DNA"/>
</dbReference>
<dbReference type="RefSeq" id="XP_070902653.1">
    <property type="nucleotide sequence ID" value="XM_071039044.1"/>
</dbReference>
<name>A0ABR4KX18_9EURO</name>
<dbReference type="Proteomes" id="UP001610444">
    <property type="component" value="Unassembled WGS sequence"/>
</dbReference>
<sequence>MPRPCGVHRGVAKLFKSMSEEDTIETPEPHSAGALTADQHTAFEEASYTYPITRATREDGAALYQVSAGTLDRGIPDRISQLPSQVNDSYLSPGRAPCLACERLVSSAFKDFRVLFCVPSWITTVDFQQFRCGWDQDRYVGPQAILSARLLSPSRTFALVASGTGSLSRAGWFAVMSYQQNFLLSTVFLRLQ</sequence>
<keyword evidence="2" id="KW-1185">Reference proteome</keyword>
<proteinExistence type="predicted"/>
<reference evidence="1 2" key="1">
    <citation type="submission" date="2024-07" db="EMBL/GenBank/DDBJ databases">
        <title>Section-level genome sequencing and comparative genomics of Aspergillus sections Usti and Cavernicolus.</title>
        <authorList>
            <consortium name="Lawrence Berkeley National Laboratory"/>
            <person name="Nybo J.L."/>
            <person name="Vesth T.C."/>
            <person name="Theobald S."/>
            <person name="Frisvad J.C."/>
            <person name="Larsen T.O."/>
            <person name="Kjaerboelling I."/>
            <person name="Rothschild-Mancinelli K."/>
            <person name="Lyhne E.K."/>
            <person name="Kogle M.E."/>
            <person name="Barry K."/>
            <person name="Clum A."/>
            <person name="Na H."/>
            <person name="Ledsgaard L."/>
            <person name="Lin J."/>
            <person name="Lipzen A."/>
            <person name="Kuo A."/>
            <person name="Riley R."/>
            <person name="Mondo S."/>
            <person name="LaButti K."/>
            <person name="Haridas S."/>
            <person name="Pangalinan J."/>
            <person name="Salamov A.A."/>
            <person name="Simmons B.A."/>
            <person name="Magnuson J.K."/>
            <person name="Chen J."/>
            <person name="Drula E."/>
            <person name="Henrissat B."/>
            <person name="Wiebenga A."/>
            <person name="Lubbers R.J."/>
            <person name="Gomes A.C."/>
            <person name="Macurrencykelacurrency M.R."/>
            <person name="Stajich J."/>
            <person name="Grigoriev I.V."/>
            <person name="Mortensen U.H."/>
            <person name="De vries R.P."/>
            <person name="Baker S.E."/>
            <person name="Andersen M.R."/>
        </authorList>
    </citation>
    <scope>NUCLEOTIDE SEQUENCE [LARGE SCALE GENOMIC DNA]</scope>
    <source>
        <strain evidence="1 2">CBS 756.74</strain>
    </source>
</reference>
<comment type="caution">
    <text evidence="1">The sequence shown here is derived from an EMBL/GenBank/DDBJ whole genome shotgun (WGS) entry which is preliminary data.</text>
</comment>
<evidence type="ECO:0000313" key="1">
    <source>
        <dbReference type="EMBL" id="KAL2856789.1"/>
    </source>
</evidence>
<accession>A0ABR4KX18</accession>
<gene>
    <name evidence="1" type="ORF">BJX68DRAFT_229474</name>
</gene>
<organism evidence="1 2">
    <name type="scientific">Aspergillus pseudodeflectus</name>
    <dbReference type="NCBI Taxonomy" id="176178"/>
    <lineage>
        <taxon>Eukaryota</taxon>
        <taxon>Fungi</taxon>
        <taxon>Dikarya</taxon>
        <taxon>Ascomycota</taxon>
        <taxon>Pezizomycotina</taxon>
        <taxon>Eurotiomycetes</taxon>
        <taxon>Eurotiomycetidae</taxon>
        <taxon>Eurotiales</taxon>
        <taxon>Aspergillaceae</taxon>
        <taxon>Aspergillus</taxon>
        <taxon>Aspergillus subgen. Nidulantes</taxon>
    </lineage>
</organism>
<protein>
    <submittedName>
        <fullName evidence="1">Uncharacterized protein</fullName>
    </submittedName>
</protein>
<evidence type="ECO:0000313" key="2">
    <source>
        <dbReference type="Proteomes" id="UP001610444"/>
    </source>
</evidence>
<dbReference type="GeneID" id="98154208"/>